<reference evidence="2" key="1">
    <citation type="submission" date="2013-08" db="EMBL/GenBank/DDBJ databases">
        <title>Gene expansion shapes genome architecture in the human pathogen Lichtheimia corymbifera: an evolutionary genomics analysis in the ancient terrestrial Mucorales (Mucoromycotina).</title>
        <authorList>
            <person name="Schwartze V.U."/>
            <person name="Winter S."/>
            <person name="Shelest E."/>
            <person name="Marcet-Houben M."/>
            <person name="Horn F."/>
            <person name="Wehner S."/>
            <person name="Hoffmann K."/>
            <person name="Riege K."/>
            <person name="Sammeth M."/>
            <person name="Nowrousian M."/>
            <person name="Valiante V."/>
            <person name="Linde J."/>
            <person name="Jacobsen I.D."/>
            <person name="Marz M."/>
            <person name="Brakhage A.A."/>
            <person name="Gabaldon T."/>
            <person name="Bocker S."/>
            <person name="Voigt K."/>
        </authorList>
    </citation>
    <scope>NUCLEOTIDE SEQUENCE [LARGE SCALE GENOMIC DNA]</scope>
    <source>
        <strain evidence="2">FSU 9682</strain>
    </source>
</reference>
<proteinExistence type="predicted"/>
<sequence length="465" mass="53198">MCMTRTINWGQASLLPWALFHLLAVKPMRMTRLSIWHKSSLSFIGGDADADDKTISWHKSSLSFIGGEAMRMTRLSIGTSPFSIGTSLLFYFGGEAMRMTRLSLWHKSSLHFVVGEADADGKARSLYLYWQGLCILYFGGGSNADDQDYQCCRELPLLKLFMGQAIIGWSSHEHILAAISLTKEHYTKQSNGCNERHDIGRGITLDELYIGTITTSMGNYHIYQVTSEMEPPPCRERDHMKAHARQHDQWNPIIQQSQKQNGMYSTTKASQQSISEKNIEEEHHQKNIIRRTSSHKNIITQEHHHTRTSSHKNIITQEHHHTRTSSHKNIITQHERHHTTRTSSHKNIITQQAHQQKHIMKHITREHHKAHHKAHHKRTSSQENIITKNTITKNIITKNITKSYGNDNGTADKFGEACVRPQVYKGENKSGEGAGLHVRPWGEKQVWRWSWTSFNGTATAESLIT</sequence>
<protein>
    <submittedName>
        <fullName evidence="2">Uncharacterized protein</fullName>
    </submittedName>
</protein>
<keyword evidence="3" id="KW-1185">Reference proteome</keyword>
<dbReference type="EMBL" id="CBTN010000188">
    <property type="protein sequence ID" value="CDH61399.1"/>
    <property type="molecule type" value="Genomic_DNA"/>
</dbReference>
<organism evidence="2 3">
    <name type="scientific">Lichtheimia corymbifera JMRC:FSU:9682</name>
    <dbReference type="NCBI Taxonomy" id="1263082"/>
    <lineage>
        <taxon>Eukaryota</taxon>
        <taxon>Fungi</taxon>
        <taxon>Fungi incertae sedis</taxon>
        <taxon>Mucoromycota</taxon>
        <taxon>Mucoromycotina</taxon>
        <taxon>Mucoromycetes</taxon>
        <taxon>Mucorales</taxon>
        <taxon>Lichtheimiaceae</taxon>
        <taxon>Lichtheimia</taxon>
    </lineage>
</organism>
<dbReference type="Proteomes" id="UP000027586">
    <property type="component" value="Unassembled WGS sequence"/>
</dbReference>
<comment type="caution">
    <text evidence="2">The sequence shown here is derived from an EMBL/GenBank/DDBJ whole genome shotgun (WGS) entry which is preliminary data.</text>
</comment>
<name>A0A068SGI8_9FUNG</name>
<feature type="signal peptide" evidence="1">
    <location>
        <begin position="1"/>
        <end position="24"/>
    </location>
</feature>
<feature type="chain" id="PRO_5001653083" evidence="1">
    <location>
        <begin position="25"/>
        <end position="465"/>
    </location>
</feature>
<gene>
    <name evidence="2" type="ORF">LCOR_12175.1</name>
</gene>
<evidence type="ECO:0000313" key="3">
    <source>
        <dbReference type="Proteomes" id="UP000027586"/>
    </source>
</evidence>
<dbReference type="VEuPathDB" id="FungiDB:LCOR_12175.1"/>
<evidence type="ECO:0000313" key="2">
    <source>
        <dbReference type="EMBL" id="CDH61399.1"/>
    </source>
</evidence>
<keyword evidence="1" id="KW-0732">Signal</keyword>
<accession>A0A068SGI8</accession>
<dbReference type="AlphaFoldDB" id="A0A068SGI8"/>
<evidence type="ECO:0000256" key="1">
    <source>
        <dbReference type="SAM" id="SignalP"/>
    </source>
</evidence>